<gene>
    <name evidence="1" type="ORF">CDL12_08005</name>
</gene>
<evidence type="ECO:0000313" key="2">
    <source>
        <dbReference type="Proteomes" id="UP000231279"/>
    </source>
</evidence>
<keyword evidence="2" id="KW-1185">Reference proteome</keyword>
<dbReference type="EMBL" id="NKXS01001295">
    <property type="protein sequence ID" value="PIN19316.1"/>
    <property type="molecule type" value="Genomic_DNA"/>
</dbReference>
<sequence>MRLYIVDKRIKTYPCCDQPMVLGLLQRVRSTTAFEAFSIFSSSRNFALVGSCIARFGTLPNEDKSLEFL</sequence>
<comment type="caution">
    <text evidence="1">The sequence shown here is derived from an EMBL/GenBank/DDBJ whole genome shotgun (WGS) entry which is preliminary data.</text>
</comment>
<organism evidence="1 2">
    <name type="scientific">Handroanthus impetiginosus</name>
    <dbReference type="NCBI Taxonomy" id="429701"/>
    <lineage>
        <taxon>Eukaryota</taxon>
        <taxon>Viridiplantae</taxon>
        <taxon>Streptophyta</taxon>
        <taxon>Embryophyta</taxon>
        <taxon>Tracheophyta</taxon>
        <taxon>Spermatophyta</taxon>
        <taxon>Magnoliopsida</taxon>
        <taxon>eudicotyledons</taxon>
        <taxon>Gunneridae</taxon>
        <taxon>Pentapetalae</taxon>
        <taxon>asterids</taxon>
        <taxon>lamiids</taxon>
        <taxon>Lamiales</taxon>
        <taxon>Bignoniaceae</taxon>
        <taxon>Crescentiina</taxon>
        <taxon>Tabebuia alliance</taxon>
        <taxon>Handroanthus</taxon>
    </lineage>
</organism>
<dbReference type="Proteomes" id="UP000231279">
    <property type="component" value="Unassembled WGS sequence"/>
</dbReference>
<dbReference type="AlphaFoldDB" id="A0A2G9HP63"/>
<protein>
    <submittedName>
        <fullName evidence="1">Uncharacterized protein</fullName>
    </submittedName>
</protein>
<name>A0A2G9HP63_9LAMI</name>
<accession>A0A2G9HP63</accession>
<evidence type="ECO:0000313" key="1">
    <source>
        <dbReference type="EMBL" id="PIN19316.1"/>
    </source>
</evidence>
<reference evidence="2" key="1">
    <citation type="journal article" date="2018" name="Gigascience">
        <title>Genome assembly of the Pink Ipe (Handroanthus impetiginosus, Bignoniaceae), a highly valued, ecologically keystone Neotropical timber forest tree.</title>
        <authorList>
            <person name="Silva-Junior O.B."/>
            <person name="Grattapaglia D."/>
            <person name="Novaes E."/>
            <person name="Collevatti R.G."/>
        </authorList>
    </citation>
    <scope>NUCLEOTIDE SEQUENCE [LARGE SCALE GENOMIC DNA]</scope>
    <source>
        <strain evidence="2">cv. UFG-1</strain>
    </source>
</reference>
<proteinExistence type="predicted"/>